<evidence type="ECO:0000256" key="1">
    <source>
        <dbReference type="ARBA" id="ARBA00023002"/>
    </source>
</evidence>
<dbReference type="PANTHER" id="PTHR13847">
    <property type="entry name" value="SARCOSINE DEHYDROGENASE-RELATED"/>
    <property type="match status" value="1"/>
</dbReference>
<evidence type="ECO:0000313" key="3">
    <source>
        <dbReference type="EMBL" id="ANQ15621.1"/>
    </source>
</evidence>
<dbReference type="EMBL" id="CP016346">
    <property type="protein sequence ID" value="ANQ15621.1"/>
    <property type="molecule type" value="Genomic_DNA"/>
</dbReference>
<organism evidence="3 4">
    <name type="scientific">Vibrio natriegens NBRC 15636 = ATCC 14048 = DSM 759</name>
    <dbReference type="NCBI Taxonomy" id="1219067"/>
    <lineage>
        <taxon>Bacteria</taxon>
        <taxon>Pseudomonadati</taxon>
        <taxon>Pseudomonadota</taxon>
        <taxon>Gammaproteobacteria</taxon>
        <taxon>Vibrionales</taxon>
        <taxon>Vibrionaceae</taxon>
        <taxon>Vibrio</taxon>
    </lineage>
</organism>
<dbReference type="Gene3D" id="3.50.50.60">
    <property type="entry name" value="FAD/NAD(P)-binding domain"/>
    <property type="match status" value="1"/>
</dbReference>
<protein>
    <recommendedName>
        <fullName evidence="2">FAD dependent oxidoreductase domain-containing protein</fullName>
    </recommendedName>
</protein>
<dbReference type="PANTHER" id="PTHR13847:SF281">
    <property type="entry name" value="FAD DEPENDENT OXIDOREDUCTASE DOMAIN-CONTAINING PROTEIN"/>
    <property type="match status" value="1"/>
</dbReference>
<accession>A0AAN1CYR9</accession>
<dbReference type="Pfam" id="PF01266">
    <property type="entry name" value="DAO"/>
    <property type="match status" value="1"/>
</dbReference>
<reference evidence="3 4" key="1">
    <citation type="submission" date="2016-07" db="EMBL/GenBank/DDBJ databases">
        <title>Developing Vibrio natriegens as a novel, fast-growing host for biotechnology.</title>
        <authorList>
            <person name="Weinstock M.T."/>
            <person name="Hesek E.D."/>
            <person name="Wilson C.M."/>
            <person name="Gibson D.G."/>
        </authorList>
    </citation>
    <scope>NUCLEOTIDE SEQUENCE [LARGE SCALE GENOMIC DNA]</scope>
    <source>
        <strain evidence="3 4">ATCC 14048</strain>
    </source>
</reference>
<dbReference type="Proteomes" id="UP000092741">
    <property type="component" value="Chromosome 2"/>
</dbReference>
<dbReference type="GO" id="GO:0005737">
    <property type="term" value="C:cytoplasm"/>
    <property type="evidence" value="ECO:0007669"/>
    <property type="project" value="TreeGrafter"/>
</dbReference>
<dbReference type="PRINTS" id="PR00411">
    <property type="entry name" value="PNDRDTASEI"/>
</dbReference>
<name>A0AAN1CYR9_VIBNA</name>
<dbReference type="KEGG" id="vna:PN96_19545"/>
<dbReference type="InterPro" id="IPR036188">
    <property type="entry name" value="FAD/NAD-bd_sf"/>
</dbReference>
<dbReference type="GO" id="GO:0016491">
    <property type="term" value="F:oxidoreductase activity"/>
    <property type="evidence" value="ECO:0007669"/>
    <property type="project" value="UniProtKB-KW"/>
</dbReference>
<evidence type="ECO:0000259" key="2">
    <source>
        <dbReference type="Pfam" id="PF01266"/>
    </source>
</evidence>
<proteinExistence type="predicted"/>
<keyword evidence="1" id="KW-0560">Oxidoreductase</keyword>
<dbReference type="InterPro" id="IPR006076">
    <property type="entry name" value="FAD-dep_OxRdtase"/>
</dbReference>
<sequence length="433" mass="47402">MTSDHLLPNSLWANTADTPPLTTQLSQSLQAEYLIIGGGYTGLSSALHLAEQGKSVIVLEATDIGFGGSGRNVGYVNASLWLNPDKVESCIGKDKGLQLFNTLVEGPEYVFSLIKKHQINCEATRNGTFHMASSRLGFKSLQSRADMLTKRGERVELISKDECIKRSGIQSYHGAIFHPDAGTIQPLSYARGLAKAAQSAGVKIFTQSSVNSLSPKANGEWEAQCSHGSVTAEKVILATNGYTGDLWPGLKNSFIPVNFFQLATKPLSPDLLENILPEKQGCWDTKLVMTSIRRDEAGRVILGSVGKLPEKGSRFLEHWGRSELRKMFPSLAKSMNSSDFWEFGWVGNIAYSDDHIPHIHELAPNLITCLGYSGRGIAPGTLMGKVLAQYMLEDDPKALPVPVSKCQPVPLRNVKDSYYQFGSNAFHLFEQIL</sequence>
<dbReference type="SUPFAM" id="SSF51905">
    <property type="entry name" value="FAD/NAD(P)-binding domain"/>
    <property type="match status" value="1"/>
</dbReference>
<keyword evidence="4" id="KW-1185">Reference proteome</keyword>
<gene>
    <name evidence="3" type="ORF">BA890_15050</name>
</gene>
<dbReference type="AlphaFoldDB" id="A0AAN1CYR9"/>
<feature type="domain" description="FAD dependent oxidoreductase" evidence="2">
    <location>
        <begin position="33"/>
        <end position="389"/>
    </location>
</feature>
<dbReference type="Gene3D" id="3.30.9.10">
    <property type="entry name" value="D-Amino Acid Oxidase, subunit A, domain 2"/>
    <property type="match status" value="1"/>
</dbReference>
<evidence type="ECO:0000313" key="4">
    <source>
        <dbReference type="Proteomes" id="UP000092741"/>
    </source>
</evidence>